<proteinExistence type="predicted"/>
<organism evidence="1 2">
    <name type="scientific">Halarcobacter ebronensis</name>
    <dbReference type="NCBI Taxonomy" id="1462615"/>
    <lineage>
        <taxon>Bacteria</taxon>
        <taxon>Pseudomonadati</taxon>
        <taxon>Campylobacterota</taxon>
        <taxon>Epsilonproteobacteria</taxon>
        <taxon>Campylobacterales</taxon>
        <taxon>Arcobacteraceae</taxon>
        <taxon>Halarcobacter</taxon>
    </lineage>
</organism>
<sequence>MNNNKVIINHIKTYTTFEWLVFIKILENMTDDKIKKIEHNDSERNLLQNPNWYLIIVDLAIRFSDYKNTKVNINALPTKFDYRKFVSLYLNSKDNEKNFKND</sequence>
<comment type="caution">
    <text evidence="1">The sequence shown here is derived from an EMBL/GenBank/DDBJ whole genome shotgun (WGS) entry which is preliminary data.</text>
</comment>
<keyword evidence="2" id="KW-1185">Reference proteome</keyword>
<protein>
    <submittedName>
        <fullName evidence="1">Uncharacterized protein</fullName>
    </submittedName>
</protein>
<dbReference type="EMBL" id="PDKK01000020">
    <property type="protein sequence ID" value="RXK01785.1"/>
    <property type="molecule type" value="Genomic_DNA"/>
</dbReference>
<name>A0A4V1LZQ3_9BACT</name>
<evidence type="ECO:0000313" key="2">
    <source>
        <dbReference type="Proteomes" id="UP000289758"/>
    </source>
</evidence>
<dbReference type="RefSeq" id="WP_129088339.1">
    <property type="nucleotide sequence ID" value="NZ_CP053836.1"/>
</dbReference>
<accession>A0A4V1LZQ3</accession>
<dbReference type="AlphaFoldDB" id="A0A4V1LZQ3"/>
<dbReference type="Proteomes" id="UP000289758">
    <property type="component" value="Unassembled WGS sequence"/>
</dbReference>
<evidence type="ECO:0000313" key="1">
    <source>
        <dbReference type="EMBL" id="RXK01785.1"/>
    </source>
</evidence>
<gene>
    <name evidence="1" type="ORF">CRV07_14615</name>
</gene>
<reference evidence="1 2" key="1">
    <citation type="submission" date="2017-10" db="EMBL/GenBank/DDBJ databases">
        <title>Genomics of the genus Arcobacter.</title>
        <authorList>
            <person name="Perez-Cataluna A."/>
            <person name="Figueras M.J."/>
        </authorList>
    </citation>
    <scope>NUCLEOTIDE SEQUENCE [LARGE SCALE GENOMIC DNA]</scope>
    <source>
        <strain evidence="1 2">CECT 8441</strain>
    </source>
</reference>